<dbReference type="RefSeq" id="WP_171741288.1">
    <property type="nucleotide sequence ID" value="NZ_CP053435.1"/>
</dbReference>
<proteinExistence type="predicted"/>
<protein>
    <recommendedName>
        <fullName evidence="4">Outer membrane protein beta-barrel domain-containing protein</fullName>
    </recommendedName>
</protein>
<evidence type="ECO:0000256" key="1">
    <source>
        <dbReference type="SAM" id="MobiDB-lite"/>
    </source>
</evidence>
<dbReference type="AlphaFoldDB" id="A0A6M5YBB0"/>
<feature type="region of interest" description="Disordered" evidence="1">
    <location>
        <begin position="139"/>
        <end position="171"/>
    </location>
</feature>
<gene>
    <name evidence="2" type="ORF">HNV11_19665</name>
</gene>
<evidence type="ECO:0000313" key="2">
    <source>
        <dbReference type="EMBL" id="QJW91437.1"/>
    </source>
</evidence>
<dbReference type="KEGG" id="stae:HNV11_19665"/>
<dbReference type="Proteomes" id="UP000502756">
    <property type="component" value="Chromosome"/>
</dbReference>
<evidence type="ECO:0000313" key="3">
    <source>
        <dbReference type="Proteomes" id="UP000502756"/>
    </source>
</evidence>
<feature type="region of interest" description="Disordered" evidence="1">
    <location>
        <begin position="96"/>
        <end position="124"/>
    </location>
</feature>
<dbReference type="EMBL" id="CP053435">
    <property type="protein sequence ID" value="QJW91437.1"/>
    <property type="molecule type" value="Genomic_DNA"/>
</dbReference>
<keyword evidence="3" id="KW-1185">Reference proteome</keyword>
<accession>A0A6M5YBB0</accession>
<sequence>MNTPDTNSWDDPAWNDPDWDDLFRERLADYEAEPAPDALERILLNVNGPSPQPVSGGRWWLAAVGLLLLSGSGWLISEIHYANKTSVKAEVGQPVAGTGVGKSEINGDGLPVPSLGNEPAPEGQRVAKPALDTYSEALVPTRSDAGSPRPGSPQRINREQTGRADQPSQNRVNVTKIIAEKNRPARMPPEENLTSFRNSRLQASPVRRITAMDRRQLSEKSALTTGSGYETDVTLPTLSDRTARPDAWSVAALTALPVRLQPWANRWPEINAASVPTQASLLRSARNRPGLYVSVMPLYSYRNINPVATDEVYVGNIRQEKTFASGRTGWRTQIGVEWTLGRQLSLRTGLTYGQMQQSLNYSVSPIAPDSARIELIDAQTVRVTPIRTTRPVAETTRYHYAGLNADLLWRLSAGGSWRPFVTAGATVGGYVAPVWQPGGFVQASIGVERPLTSRLWLRVEPTVQYGWNPVSDKQNLFQIRPYTYGLTIGLGIR</sequence>
<name>A0A6M5YBB0_9BACT</name>
<reference evidence="2 3" key="1">
    <citation type="submission" date="2020-05" db="EMBL/GenBank/DDBJ databases">
        <title>Genome sequencing of Spirosoma sp. TS118.</title>
        <authorList>
            <person name="Lee J.-H."/>
            <person name="Jeong S."/>
            <person name="Zhao L."/>
            <person name="Jung J.-H."/>
            <person name="Kim M.-K."/>
            <person name="Lim S."/>
        </authorList>
    </citation>
    <scope>NUCLEOTIDE SEQUENCE [LARGE SCALE GENOMIC DNA]</scope>
    <source>
        <strain evidence="2 3">TS118</strain>
    </source>
</reference>
<evidence type="ECO:0008006" key="4">
    <source>
        <dbReference type="Google" id="ProtNLM"/>
    </source>
</evidence>
<organism evidence="2 3">
    <name type="scientific">Spirosoma taeanense</name>
    <dbReference type="NCBI Taxonomy" id="2735870"/>
    <lineage>
        <taxon>Bacteria</taxon>
        <taxon>Pseudomonadati</taxon>
        <taxon>Bacteroidota</taxon>
        <taxon>Cytophagia</taxon>
        <taxon>Cytophagales</taxon>
        <taxon>Cytophagaceae</taxon>
        <taxon>Spirosoma</taxon>
    </lineage>
</organism>